<dbReference type="SMART" id="SM00530">
    <property type="entry name" value="HTH_XRE"/>
    <property type="match status" value="1"/>
</dbReference>
<dbReference type="PROSITE" id="PS50943">
    <property type="entry name" value="HTH_CROC1"/>
    <property type="match status" value="1"/>
</dbReference>
<protein>
    <submittedName>
        <fullName evidence="2">Helix-turn-helix transcriptional regulator</fullName>
    </submittedName>
</protein>
<evidence type="ECO:0000259" key="1">
    <source>
        <dbReference type="PROSITE" id="PS50943"/>
    </source>
</evidence>
<dbReference type="CDD" id="cd00093">
    <property type="entry name" value="HTH_XRE"/>
    <property type="match status" value="1"/>
</dbReference>
<dbReference type="Pfam" id="PF13560">
    <property type="entry name" value="HTH_31"/>
    <property type="match status" value="1"/>
</dbReference>
<sequence>MGSNANGKQTVRKNEDRPAIWVGYGKLLKLFRDNSGLTQEELAERISYSPESVASIEQGRRPAKAPFTAAAERELAAGGALQVLQEEVDFAKLPAFFRDFVLIEMEAVSRSSYDPQLVPGLLQTEDYARAVFDGRCPPLEESVVEQHVEARLNRQRLLTRHPPVNCSFVIEEAALRNPLGSPETMREQIGHLLAQGRLRNVEIQVMPLGRGFHPGLNGPMVLIENEEHQHFGYFESQGIGHVVSDRAEVSSFSLRYGKLRSMALNLRESTSFIEQLAGEL</sequence>
<comment type="caution">
    <text evidence="2">The sequence shown here is derived from an EMBL/GenBank/DDBJ whole genome shotgun (WGS) entry which is preliminary data.</text>
</comment>
<dbReference type="EMBL" id="JAKWJU010000002">
    <property type="protein sequence ID" value="MCH6163557.1"/>
    <property type="molecule type" value="Genomic_DNA"/>
</dbReference>
<dbReference type="RefSeq" id="WP_241062442.1">
    <property type="nucleotide sequence ID" value="NZ_JAKWJU010000002.1"/>
</dbReference>
<keyword evidence="3" id="KW-1185">Reference proteome</keyword>
<organism evidence="2 3">
    <name type="scientific">Streptomyces marispadix</name>
    <dbReference type="NCBI Taxonomy" id="2922868"/>
    <lineage>
        <taxon>Bacteria</taxon>
        <taxon>Bacillati</taxon>
        <taxon>Actinomycetota</taxon>
        <taxon>Actinomycetes</taxon>
        <taxon>Kitasatosporales</taxon>
        <taxon>Streptomycetaceae</taxon>
        <taxon>Streptomyces</taxon>
    </lineage>
</organism>
<feature type="domain" description="HTH cro/C1-type" evidence="1">
    <location>
        <begin position="28"/>
        <end position="61"/>
    </location>
</feature>
<reference evidence="2" key="1">
    <citation type="submission" date="2022-03" db="EMBL/GenBank/DDBJ databases">
        <authorList>
            <person name="Santos J.D.N."/>
            <person name="Kallscheuer N."/>
            <person name="Jogler C."/>
            <person name="Lage O.M."/>
        </authorList>
    </citation>
    <scope>NUCLEOTIDE SEQUENCE</scope>
    <source>
        <strain evidence="2">M600PL45_2</strain>
    </source>
</reference>
<dbReference type="InterPro" id="IPR043917">
    <property type="entry name" value="DUF5753"/>
</dbReference>
<name>A0ABS9T4V8_9ACTN</name>
<dbReference type="Proteomes" id="UP001166784">
    <property type="component" value="Unassembled WGS sequence"/>
</dbReference>
<evidence type="ECO:0000313" key="2">
    <source>
        <dbReference type="EMBL" id="MCH6163557.1"/>
    </source>
</evidence>
<dbReference type="InterPro" id="IPR001387">
    <property type="entry name" value="Cro/C1-type_HTH"/>
</dbReference>
<dbReference type="Pfam" id="PF19054">
    <property type="entry name" value="DUF5753"/>
    <property type="match status" value="1"/>
</dbReference>
<reference evidence="2" key="2">
    <citation type="journal article" date="2023" name="Int. J. Syst. Evol. Microbiol.">
        <title>Streptomyces marispadix sp. nov., isolated from marine beach sediment of the Northern Coast of Portugal.</title>
        <authorList>
            <person name="dos Santos J.D.N."/>
            <person name="Vitorino I.R."/>
            <person name="Kallscheuer N."/>
            <person name="Srivastava A."/>
            <person name="Krautwurst S."/>
            <person name="Marz M."/>
            <person name="Jogler C."/>
            <person name="Lobo Da Cunha A."/>
            <person name="Catita J."/>
            <person name="Goncalves H."/>
            <person name="Gonzalez I."/>
            <person name="Reyes F."/>
            <person name="Lage O.M."/>
        </authorList>
    </citation>
    <scope>NUCLEOTIDE SEQUENCE</scope>
    <source>
        <strain evidence="2">M600PL45_2</strain>
    </source>
</reference>
<evidence type="ECO:0000313" key="3">
    <source>
        <dbReference type="Proteomes" id="UP001166784"/>
    </source>
</evidence>
<dbReference type="Gene3D" id="1.10.260.40">
    <property type="entry name" value="lambda repressor-like DNA-binding domains"/>
    <property type="match status" value="1"/>
</dbReference>
<gene>
    <name evidence="2" type="ORF">MMA15_25110</name>
</gene>
<accession>A0ABS9T4V8</accession>
<proteinExistence type="predicted"/>
<dbReference type="SUPFAM" id="SSF47413">
    <property type="entry name" value="lambda repressor-like DNA-binding domains"/>
    <property type="match status" value="1"/>
</dbReference>
<dbReference type="InterPro" id="IPR010982">
    <property type="entry name" value="Lambda_DNA-bd_dom_sf"/>
</dbReference>